<feature type="region of interest" description="Disordered" evidence="1">
    <location>
        <begin position="419"/>
        <end position="442"/>
    </location>
</feature>
<dbReference type="GeneID" id="80915639"/>
<dbReference type="EMBL" id="JAPEUX010000010">
    <property type="protein sequence ID" value="KAJ4344369.1"/>
    <property type="molecule type" value="Genomic_DNA"/>
</dbReference>
<evidence type="ECO:0000313" key="3">
    <source>
        <dbReference type="EMBL" id="KAJ4344369.1"/>
    </source>
</evidence>
<accession>A0A9W9C4N8</accession>
<feature type="region of interest" description="Disordered" evidence="1">
    <location>
        <begin position="125"/>
        <end position="148"/>
    </location>
</feature>
<gene>
    <name evidence="3" type="ORF">N0V89_012109</name>
</gene>
<protein>
    <recommendedName>
        <fullName evidence="2">DUF7924 domain-containing protein</fullName>
    </recommendedName>
</protein>
<feature type="domain" description="DUF7924" evidence="2">
    <location>
        <begin position="257"/>
        <end position="390"/>
    </location>
</feature>
<sequence>MASDCSSKRSLSPEYDEPPQLEGFDWRSIDPSLQPGNPYFDSLNPPPLSLHGRAFYDNVPFPDTLLTRDALRELNRQYWEHYDCARANHQPSRNSGLPTPTDTAAEEDFVGSELSTSGYDESCIEMGPKGRPKKASQASTSRATDKSSPYDVNFEMKLRRSNIFAPLYVDSKGNFAEKAADLDAVITRLKQSRHDMGGVTEDTLRAITRMVSMTEKEICENGTLYEILATDVSPGVCGNDHLFNNLLSLTKKNDQVTYAKPDYYIGTHPDHVDEQVYRDLGQFIQPCTDDRRPVAPNFFVEVKSMSGNLDAAFRQATYDGALGARAVHELENHLNYGGPTFDQKIKAISCIFHAGVLYFLGSHCSPRGPTGQDSIITHRLCRFLLDDLQGCKDGIAAFRNAVELTGKVRDAALERAISRPRLSGEASDGSTSTDELQRHENI</sequence>
<dbReference type="InterPro" id="IPR057684">
    <property type="entry name" value="DUF7924"/>
</dbReference>
<reference evidence="3" key="1">
    <citation type="submission" date="2022-10" db="EMBL/GenBank/DDBJ databases">
        <title>Tapping the CABI collections for fungal endophytes: first genome assemblies for Collariella, Neodidymelliopsis, Ascochyta clinopodiicola, Didymella pomorum, Didymosphaeria variabile, Neocosmospora piperis and Neocucurbitaria cava.</title>
        <authorList>
            <person name="Hill R."/>
        </authorList>
    </citation>
    <scope>NUCLEOTIDE SEQUENCE</scope>
    <source>
        <strain evidence="3">IMI 356815</strain>
    </source>
</reference>
<comment type="caution">
    <text evidence="3">The sequence shown here is derived from an EMBL/GenBank/DDBJ whole genome shotgun (WGS) entry which is preliminary data.</text>
</comment>
<name>A0A9W9C4N8_9PLEO</name>
<feature type="region of interest" description="Disordered" evidence="1">
    <location>
        <begin position="1"/>
        <end position="28"/>
    </location>
</feature>
<proteinExistence type="predicted"/>
<feature type="compositionally biased region" description="Polar residues" evidence="1">
    <location>
        <begin position="1"/>
        <end position="10"/>
    </location>
</feature>
<dbReference type="OrthoDB" id="5336565at2759"/>
<keyword evidence="4" id="KW-1185">Reference proteome</keyword>
<evidence type="ECO:0000259" key="2">
    <source>
        <dbReference type="Pfam" id="PF25545"/>
    </source>
</evidence>
<evidence type="ECO:0000313" key="4">
    <source>
        <dbReference type="Proteomes" id="UP001140513"/>
    </source>
</evidence>
<dbReference type="RefSeq" id="XP_056064821.1">
    <property type="nucleotide sequence ID" value="XM_056220834.1"/>
</dbReference>
<dbReference type="Pfam" id="PF25545">
    <property type="entry name" value="DUF7924"/>
    <property type="match status" value="1"/>
</dbReference>
<organism evidence="3 4">
    <name type="scientific">Didymosphaeria variabile</name>
    <dbReference type="NCBI Taxonomy" id="1932322"/>
    <lineage>
        <taxon>Eukaryota</taxon>
        <taxon>Fungi</taxon>
        <taxon>Dikarya</taxon>
        <taxon>Ascomycota</taxon>
        <taxon>Pezizomycotina</taxon>
        <taxon>Dothideomycetes</taxon>
        <taxon>Pleosporomycetidae</taxon>
        <taxon>Pleosporales</taxon>
        <taxon>Massarineae</taxon>
        <taxon>Didymosphaeriaceae</taxon>
        <taxon>Didymosphaeria</taxon>
    </lineage>
</organism>
<dbReference type="AlphaFoldDB" id="A0A9W9C4N8"/>
<dbReference type="Proteomes" id="UP001140513">
    <property type="component" value="Unassembled WGS sequence"/>
</dbReference>
<evidence type="ECO:0000256" key="1">
    <source>
        <dbReference type="SAM" id="MobiDB-lite"/>
    </source>
</evidence>